<name>Q024S0_SOLUE</name>
<evidence type="ECO:0000313" key="2">
    <source>
        <dbReference type="EMBL" id="ABJ83506.1"/>
    </source>
</evidence>
<dbReference type="CDD" id="cd07727">
    <property type="entry name" value="YmaE-like_MBL-fold"/>
    <property type="match status" value="1"/>
</dbReference>
<dbReference type="Gene3D" id="3.30.70.20">
    <property type="match status" value="1"/>
</dbReference>
<accession>Q024S0</accession>
<dbReference type="InterPro" id="IPR001279">
    <property type="entry name" value="Metallo-B-lactamas"/>
</dbReference>
<evidence type="ECO:0000259" key="1">
    <source>
        <dbReference type="SMART" id="SM00849"/>
    </source>
</evidence>
<dbReference type="InterPro" id="IPR036866">
    <property type="entry name" value="RibonucZ/Hydroxyglut_hydro"/>
</dbReference>
<protein>
    <submittedName>
        <fullName evidence="2">Beta-lactamase domain protein</fullName>
    </submittedName>
</protein>
<dbReference type="InParanoid" id="Q024S0"/>
<dbReference type="SUPFAM" id="SSF56281">
    <property type="entry name" value="Metallo-hydrolase/oxidoreductase"/>
    <property type="match status" value="1"/>
</dbReference>
<sequence length="285" mass="31946">MADRAQRVPENVDGAFFVDTTCIDCDTCRQLAPATFGETGQFSFVQVQPRDEGEVRAAYRALVACPTGSIGATDKAAARAAVDEFPMGLADGVYYCGFNSPKSFGGNSYFVEHPAGNWLVDAPRFVEPLARRLAERGGVRYIFLTHRDDVADAARYAERFGAERIIHRLELAAQPDSERVIEGRDPVELAPDFLAIPTPGHTRGHCALLHREFLFTGDHIWWSRNRGRLTASRDVCWYSWAEQMQSVALLGEYEFEWVLPGHGERAYFPAGEMRRQMRRLVAALQ</sequence>
<reference evidence="2" key="1">
    <citation type="submission" date="2006-10" db="EMBL/GenBank/DDBJ databases">
        <title>Complete sequence of Solibacter usitatus Ellin6076.</title>
        <authorList>
            <consortium name="US DOE Joint Genome Institute"/>
            <person name="Copeland A."/>
            <person name="Lucas S."/>
            <person name="Lapidus A."/>
            <person name="Barry K."/>
            <person name="Detter J.C."/>
            <person name="Glavina del Rio T."/>
            <person name="Hammon N."/>
            <person name="Israni S."/>
            <person name="Dalin E."/>
            <person name="Tice H."/>
            <person name="Pitluck S."/>
            <person name="Thompson L.S."/>
            <person name="Brettin T."/>
            <person name="Bruce D."/>
            <person name="Han C."/>
            <person name="Tapia R."/>
            <person name="Gilna P."/>
            <person name="Schmutz J."/>
            <person name="Larimer F."/>
            <person name="Land M."/>
            <person name="Hauser L."/>
            <person name="Kyrpides N."/>
            <person name="Mikhailova N."/>
            <person name="Janssen P.H."/>
            <person name="Kuske C.R."/>
            <person name="Richardson P."/>
        </authorList>
    </citation>
    <scope>NUCLEOTIDE SEQUENCE</scope>
    <source>
        <strain evidence="2">Ellin6076</strain>
    </source>
</reference>
<dbReference type="PANTHER" id="PTHR42773:SF1">
    <property type="entry name" value="METALLO-BETA-LACTAMASE FAMILY PROTEIN"/>
    <property type="match status" value="1"/>
</dbReference>
<dbReference type="SMART" id="SM00849">
    <property type="entry name" value="Lactamase_B"/>
    <property type="match status" value="1"/>
</dbReference>
<gene>
    <name evidence="2" type="ordered locus">Acid_2517</name>
</gene>
<feature type="domain" description="Metallo-beta-lactamase" evidence="1">
    <location>
        <begin position="105"/>
        <end position="262"/>
    </location>
</feature>
<organism evidence="2">
    <name type="scientific">Solibacter usitatus (strain Ellin6076)</name>
    <dbReference type="NCBI Taxonomy" id="234267"/>
    <lineage>
        <taxon>Bacteria</taxon>
        <taxon>Pseudomonadati</taxon>
        <taxon>Acidobacteriota</taxon>
        <taxon>Terriglobia</taxon>
        <taxon>Bryobacterales</taxon>
        <taxon>Solibacteraceae</taxon>
        <taxon>Candidatus Solibacter</taxon>
    </lineage>
</organism>
<dbReference type="Pfam" id="PF00753">
    <property type="entry name" value="Lactamase_B"/>
    <property type="match status" value="1"/>
</dbReference>
<dbReference type="eggNOG" id="COG0491">
    <property type="taxonomic scope" value="Bacteria"/>
</dbReference>
<dbReference type="Gene3D" id="3.60.15.10">
    <property type="entry name" value="Ribonuclease Z/Hydroxyacylglutathione hydrolase-like"/>
    <property type="match status" value="1"/>
</dbReference>
<dbReference type="EMBL" id="CP000473">
    <property type="protein sequence ID" value="ABJ83506.1"/>
    <property type="molecule type" value="Genomic_DNA"/>
</dbReference>
<dbReference type="AlphaFoldDB" id="Q024S0"/>
<dbReference type="STRING" id="234267.Acid_2517"/>
<proteinExistence type="predicted"/>
<dbReference type="PANTHER" id="PTHR42773">
    <property type="entry name" value="METALLO-BETA-LACTAMASE-RELATED"/>
    <property type="match status" value="1"/>
</dbReference>
<dbReference type="OrthoDB" id="9802248at2"/>
<dbReference type="HOGENOM" id="CLU_056853_1_0_0"/>
<dbReference type="KEGG" id="sus:Acid_2517"/>
<dbReference type="SUPFAM" id="SSF54862">
    <property type="entry name" value="4Fe-4S ferredoxins"/>
    <property type="match status" value="1"/>
</dbReference>
<dbReference type="Pfam" id="PF13370">
    <property type="entry name" value="Fer4_13"/>
    <property type="match status" value="1"/>
</dbReference>